<organism evidence="3">
    <name type="scientific">viral metagenome</name>
    <dbReference type="NCBI Taxonomy" id="1070528"/>
    <lineage>
        <taxon>unclassified sequences</taxon>
        <taxon>metagenomes</taxon>
        <taxon>organismal metagenomes</taxon>
    </lineage>
</organism>
<evidence type="ECO:0000256" key="2">
    <source>
        <dbReference type="SAM" id="Phobius"/>
    </source>
</evidence>
<dbReference type="AlphaFoldDB" id="A0A6C0J634"/>
<name>A0A6C0J634_9ZZZZ</name>
<accession>A0A6C0J634</accession>
<reference evidence="3" key="1">
    <citation type="journal article" date="2020" name="Nature">
        <title>Giant virus diversity and host interactions through global metagenomics.</title>
        <authorList>
            <person name="Schulz F."/>
            <person name="Roux S."/>
            <person name="Paez-Espino D."/>
            <person name="Jungbluth S."/>
            <person name="Walsh D.A."/>
            <person name="Denef V.J."/>
            <person name="McMahon K.D."/>
            <person name="Konstantinidis K.T."/>
            <person name="Eloe-Fadrosh E.A."/>
            <person name="Kyrpides N.C."/>
            <person name="Woyke T."/>
        </authorList>
    </citation>
    <scope>NUCLEOTIDE SEQUENCE</scope>
    <source>
        <strain evidence="3">GVMAG-M-3300025860-25</strain>
    </source>
</reference>
<keyword evidence="1" id="KW-0175">Coiled coil</keyword>
<dbReference type="InterPro" id="IPR003961">
    <property type="entry name" value="FN3_dom"/>
</dbReference>
<keyword evidence="2" id="KW-0472">Membrane</keyword>
<keyword evidence="2" id="KW-0812">Transmembrane</keyword>
<sequence length="754" mass="87808">MSSNIYFLLLILFILVVIIITLNLKKTLIEEPVVREPMVNEPVVREPMVNEPMVREPMVNEPMVREPMVNEPMVREHFFSSDEGQLIDFSKIKDDGKTYITKIDVIKENNNKRFPNRHLLIQGTNLDKVTDIFFADLKGIKLYEPKEISSNSNNVKLYELRILPPDFSNYGKGENIEIKLQIDKVYDKEQLQINGNYYTKNLKGTLRIDNKRNKIQPGRIKLEFELNVKDSNNSPKLIFKLNDKEYELEEAVTTEFAPSPEPTPSPTPSTNYTIYFDLKDSFTIDYEIMYDKKLFVSMENVFVSNDEVSLLQPTGLFYRHNFVTAGNSLTTLDTNDWNVYLSDRIKQIEDKEFIAVDDVKNFYNDIKKLTIPPPAPEKEILSFKVEDVTWEEVADDDTINRISWTKPKDNAGNDTINNFRFAFLINIKPKVSNDRFSLIDEQINFEKTSFDFPTNKLTPGNEYEFSVSTYRTDKQVVIEKSIDSIHTYRPKGFDDYHSHLFDPETQRFKENLTQDQPELIKTYYQLLAANKIKMQNEMDKAHSHIEAESQCIAGNLDNLQTKTSNDAFDENLQDQLKKGGESEKIVFDGKQKEQNEQIDRVNEKIAELEKIQGKLKKVQNTNIKRLTSQKDGTELSVKKLKNNKFMVGLNRGCLAVDKNSEYKYIPCNVFDKKQYFDLDTIENDDEYNNLLLMNRNSKLSKGQKVNYPFTVLKPNKSTKCVYMKDRTIQIKPCNDDESIRYTSHFYQNDNCKAK</sequence>
<dbReference type="EMBL" id="MN740335">
    <property type="protein sequence ID" value="QHU01175.1"/>
    <property type="molecule type" value="Genomic_DNA"/>
</dbReference>
<feature type="coiled-coil region" evidence="1">
    <location>
        <begin position="591"/>
        <end position="643"/>
    </location>
</feature>
<keyword evidence="2" id="KW-1133">Transmembrane helix</keyword>
<proteinExistence type="predicted"/>
<evidence type="ECO:0000256" key="1">
    <source>
        <dbReference type="SAM" id="Coils"/>
    </source>
</evidence>
<evidence type="ECO:0000313" key="3">
    <source>
        <dbReference type="EMBL" id="QHU01175.1"/>
    </source>
</evidence>
<feature type="transmembrane region" description="Helical" evidence="2">
    <location>
        <begin position="6"/>
        <end position="24"/>
    </location>
</feature>
<protein>
    <submittedName>
        <fullName evidence="3">Uncharacterized protein</fullName>
    </submittedName>
</protein>
<dbReference type="CDD" id="cd00063">
    <property type="entry name" value="FN3"/>
    <property type="match status" value="1"/>
</dbReference>